<organism evidence="1 2">
    <name type="scientific">Pseudomonas wadenswilerensis</name>
    <dbReference type="NCBI Taxonomy" id="1785161"/>
    <lineage>
        <taxon>Bacteria</taxon>
        <taxon>Pseudomonadati</taxon>
        <taxon>Pseudomonadota</taxon>
        <taxon>Gammaproteobacteria</taxon>
        <taxon>Pseudomonadales</taxon>
        <taxon>Pseudomonadaceae</taxon>
        <taxon>Pseudomonas</taxon>
    </lineage>
</organism>
<gene>
    <name evidence="1" type="ORF">CCOS864_03552</name>
</gene>
<name>A0A380T3J3_9PSED</name>
<evidence type="ECO:0000313" key="2">
    <source>
        <dbReference type="Proteomes" id="UP000255177"/>
    </source>
</evidence>
<sequence length="141" mass="15733">MSFLESIKAGIGKANQADANINQVKNLFTRISEELESLSNKNITFSTAISSTARIKKVADSFDDPLKPKEFLDSDQLCIIKDSKSFTPVAKWRQNINGFPCMVAFDGAEFICQNIEELTEVLNMLLSSTNFGKTLKKIMDE</sequence>
<dbReference type="RefSeq" id="WP_148708555.1">
    <property type="nucleotide sequence ID" value="NZ_CBCSFG010000020.1"/>
</dbReference>
<dbReference type="EMBL" id="UIDD01000009">
    <property type="protein sequence ID" value="SUQ64098.1"/>
    <property type="molecule type" value="Genomic_DNA"/>
</dbReference>
<keyword evidence="2" id="KW-1185">Reference proteome</keyword>
<dbReference type="AlphaFoldDB" id="A0A380T3J3"/>
<accession>A0A380T3J3</accession>
<dbReference type="Proteomes" id="UP000255177">
    <property type="component" value="Unassembled WGS sequence"/>
</dbReference>
<evidence type="ECO:0000313" key="1">
    <source>
        <dbReference type="EMBL" id="SUQ64098.1"/>
    </source>
</evidence>
<proteinExistence type="predicted"/>
<reference evidence="2" key="1">
    <citation type="submission" date="2018-07" db="EMBL/GenBank/DDBJ databases">
        <authorList>
            <person name="Blom J."/>
        </authorList>
    </citation>
    <scope>NUCLEOTIDE SEQUENCE [LARGE SCALE GENOMIC DNA]</scope>
    <source>
        <strain evidence="2">CCOS 864</strain>
    </source>
</reference>
<protein>
    <submittedName>
        <fullName evidence="1">Uncharacterized protein</fullName>
    </submittedName>
</protein>